<dbReference type="Pfam" id="PF00656">
    <property type="entry name" value="Peptidase_C14"/>
    <property type="match status" value="1"/>
</dbReference>
<dbReference type="Gene3D" id="3.40.50.1460">
    <property type="match status" value="1"/>
</dbReference>
<dbReference type="VEuPathDB" id="FungiDB:F4678DRAFT_461496"/>
<dbReference type="EMBL" id="JANPWZ010000315">
    <property type="protein sequence ID" value="KAJ3577746.1"/>
    <property type="molecule type" value="Genomic_DNA"/>
</dbReference>
<dbReference type="AlphaFoldDB" id="A0A9W8NJD2"/>
<keyword evidence="4" id="KW-1185">Reference proteome</keyword>
<dbReference type="Proteomes" id="UP001148614">
    <property type="component" value="Unassembled WGS sequence"/>
</dbReference>
<organism evidence="3 4">
    <name type="scientific">Xylaria arbuscula</name>
    <dbReference type="NCBI Taxonomy" id="114810"/>
    <lineage>
        <taxon>Eukaryota</taxon>
        <taxon>Fungi</taxon>
        <taxon>Dikarya</taxon>
        <taxon>Ascomycota</taxon>
        <taxon>Pezizomycotina</taxon>
        <taxon>Sordariomycetes</taxon>
        <taxon>Xylariomycetidae</taxon>
        <taxon>Xylariales</taxon>
        <taxon>Xylariaceae</taxon>
        <taxon>Xylaria</taxon>
    </lineage>
</organism>
<name>A0A9W8NJD2_9PEZI</name>
<evidence type="ECO:0000259" key="2">
    <source>
        <dbReference type="Pfam" id="PF00656"/>
    </source>
</evidence>
<evidence type="ECO:0000313" key="4">
    <source>
        <dbReference type="Proteomes" id="UP001148614"/>
    </source>
</evidence>
<feature type="domain" description="Peptidase C14 caspase" evidence="2">
    <location>
        <begin position="10"/>
        <end position="283"/>
    </location>
</feature>
<proteinExistence type="inferred from homology"/>
<dbReference type="InterPro" id="IPR050452">
    <property type="entry name" value="Metacaspase"/>
</dbReference>
<protein>
    <recommendedName>
        <fullName evidence="2">Peptidase C14 caspase domain-containing protein</fullName>
    </recommendedName>
</protein>
<dbReference type="GO" id="GO:0006508">
    <property type="term" value="P:proteolysis"/>
    <property type="evidence" value="ECO:0007669"/>
    <property type="project" value="InterPro"/>
</dbReference>
<dbReference type="GO" id="GO:0005737">
    <property type="term" value="C:cytoplasm"/>
    <property type="evidence" value="ECO:0007669"/>
    <property type="project" value="TreeGrafter"/>
</dbReference>
<dbReference type="PANTHER" id="PTHR48104:SF30">
    <property type="entry name" value="METACASPASE-1"/>
    <property type="match status" value="1"/>
</dbReference>
<reference evidence="3" key="1">
    <citation type="submission" date="2022-07" db="EMBL/GenBank/DDBJ databases">
        <title>Genome Sequence of Xylaria arbuscula.</title>
        <authorList>
            <person name="Buettner E."/>
        </authorList>
    </citation>
    <scope>NUCLEOTIDE SEQUENCE</scope>
    <source>
        <strain evidence="3">VT107</strain>
    </source>
</reference>
<dbReference type="GO" id="GO:0004197">
    <property type="term" value="F:cysteine-type endopeptidase activity"/>
    <property type="evidence" value="ECO:0007669"/>
    <property type="project" value="InterPro"/>
</dbReference>
<dbReference type="InterPro" id="IPR011600">
    <property type="entry name" value="Pept_C14_caspase"/>
</dbReference>
<comment type="caution">
    <text evidence="3">The sequence shown here is derived from an EMBL/GenBank/DDBJ whole genome shotgun (WGS) entry which is preliminary data.</text>
</comment>
<sequence>MRQQHAVPSHYAILIGINCYKTKPLNGAVRDVQNAKARLEEALQPVHIRMFMATKSTDPTHCNPIEDPQLWPTKKNITSTFDEITELAAPGDFIYIHYSGHGTRQEPDIRSYNQSSGDLALVLLTGDEKNPETYLFGRSLAYRLNAMVEKGLVVTVVLDCCFSASIYRNVHDPSVRLLPYDLEIGSQSKEDTPLQLGGFEYRDVSMLPNWLIDQNKYAILVACGPHEKAVEAKFDDGQKHGALSYVLLGILKESNRFGQSIGDISEYIRAEFRKRLLHRYQSPVRYGNSSQAFFGIPNLETPAIVYMVIKKADNSLELQAGQAHGFTDGDTFTLYPFGRIDPNVQDGLLVAKVTRAAAFTSELEPSDKQSIRDQTIWKAKPLTQLLLRKFPIWLESSLPYYDKMLAALKERFLNADMNTDVYALRAVLDNHRNLEIQDGSSRKIENLPVISESQTNITRISDVLEHLVRFRLVMDLGNEALTNDFQKSFDIHIYSNGTFFGPQDSIELNDGTTVELVVENRGVSNLYVSIFNLGPYWQVENIYRATYTVVAPKNDTSYSQGILKKRIKMQIPVSMKEEGHHSCQDILKVFVTSHPTSFDSLELPKLGKPARDSVVQRASQDSVDENLEHWAALNFLISITVPTDTVS</sequence>
<dbReference type="PANTHER" id="PTHR48104">
    <property type="entry name" value="METACASPASE-4"/>
    <property type="match status" value="1"/>
</dbReference>
<evidence type="ECO:0000256" key="1">
    <source>
        <dbReference type="ARBA" id="ARBA00009005"/>
    </source>
</evidence>
<accession>A0A9W8NJD2</accession>
<comment type="similarity">
    <text evidence="1">Belongs to the peptidase C14B family.</text>
</comment>
<evidence type="ECO:0000313" key="3">
    <source>
        <dbReference type="EMBL" id="KAJ3577746.1"/>
    </source>
</evidence>
<gene>
    <name evidence="3" type="ORF">NPX13_g2820</name>
</gene>